<sequence>MRSPSPSPAPSAQNAGSTAGTSTSGAADHGPRRLGFLGDILQLPSAGHLDASSSQDLISTRTRTRVPQIVCRFVILVLFGTTLSVLALQTLSCFALLAKVRSSSTLPG</sequence>
<dbReference type="EMBL" id="KZ857532">
    <property type="protein sequence ID" value="RDX40887.1"/>
    <property type="molecule type" value="Genomic_DNA"/>
</dbReference>
<keyword evidence="2" id="KW-0472">Membrane</keyword>
<feature type="region of interest" description="Disordered" evidence="1">
    <location>
        <begin position="1"/>
        <end position="33"/>
    </location>
</feature>
<protein>
    <submittedName>
        <fullName evidence="3">Uncharacterized protein</fullName>
    </submittedName>
</protein>
<dbReference type="AlphaFoldDB" id="A0A371CKV7"/>
<evidence type="ECO:0000313" key="3">
    <source>
        <dbReference type="EMBL" id="RDX40887.1"/>
    </source>
</evidence>
<keyword evidence="2" id="KW-0812">Transmembrane</keyword>
<organism evidence="3 4">
    <name type="scientific">Lentinus brumalis</name>
    <dbReference type="NCBI Taxonomy" id="2498619"/>
    <lineage>
        <taxon>Eukaryota</taxon>
        <taxon>Fungi</taxon>
        <taxon>Dikarya</taxon>
        <taxon>Basidiomycota</taxon>
        <taxon>Agaricomycotina</taxon>
        <taxon>Agaricomycetes</taxon>
        <taxon>Polyporales</taxon>
        <taxon>Polyporaceae</taxon>
        <taxon>Lentinus</taxon>
    </lineage>
</organism>
<keyword evidence="4" id="KW-1185">Reference proteome</keyword>
<evidence type="ECO:0000256" key="2">
    <source>
        <dbReference type="SAM" id="Phobius"/>
    </source>
</evidence>
<feature type="compositionally biased region" description="Low complexity" evidence="1">
    <location>
        <begin position="10"/>
        <end position="27"/>
    </location>
</feature>
<reference evidence="3 4" key="1">
    <citation type="journal article" date="2018" name="Biotechnol. Biofuels">
        <title>Integrative visual omics of the white-rot fungus Polyporus brumalis exposes the biotechnological potential of its oxidative enzymes for delignifying raw plant biomass.</title>
        <authorList>
            <person name="Miyauchi S."/>
            <person name="Rancon A."/>
            <person name="Drula E."/>
            <person name="Hage H."/>
            <person name="Chaduli D."/>
            <person name="Favel A."/>
            <person name="Grisel S."/>
            <person name="Henrissat B."/>
            <person name="Herpoel-Gimbert I."/>
            <person name="Ruiz-Duenas F.J."/>
            <person name="Chevret D."/>
            <person name="Hainaut M."/>
            <person name="Lin J."/>
            <person name="Wang M."/>
            <person name="Pangilinan J."/>
            <person name="Lipzen A."/>
            <person name="Lesage-Meessen L."/>
            <person name="Navarro D."/>
            <person name="Riley R."/>
            <person name="Grigoriev I.V."/>
            <person name="Zhou S."/>
            <person name="Raouche S."/>
            <person name="Rosso M.N."/>
        </authorList>
    </citation>
    <scope>NUCLEOTIDE SEQUENCE [LARGE SCALE GENOMIC DNA]</scope>
    <source>
        <strain evidence="3 4">BRFM 1820</strain>
    </source>
</reference>
<accession>A0A371CKV7</accession>
<proteinExistence type="predicted"/>
<evidence type="ECO:0000313" key="4">
    <source>
        <dbReference type="Proteomes" id="UP000256964"/>
    </source>
</evidence>
<name>A0A371CKV7_9APHY</name>
<feature type="transmembrane region" description="Helical" evidence="2">
    <location>
        <begin position="73"/>
        <end position="98"/>
    </location>
</feature>
<evidence type="ECO:0000256" key="1">
    <source>
        <dbReference type="SAM" id="MobiDB-lite"/>
    </source>
</evidence>
<dbReference type="Proteomes" id="UP000256964">
    <property type="component" value="Unassembled WGS sequence"/>
</dbReference>
<gene>
    <name evidence="3" type="ORF">OH76DRAFT_1489912</name>
</gene>
<keyword evidence="2" id="KW-1133">Transmembrane helix</keyword>